<comment type="caution">
    <text evidence="6">The sequence shown here is derived from an EMBL/GenBank/DDBJ whole genome shotgun (WGS) entry which is preliminary data.</text>
</comment>
<evidence type="ECO:0000259" key="5">
    <source>
        <dbReference type="PROSITE" id="PS50977"/>
    </source>
</evidence>
<dbReference type="GO" id="GO:0000976">
    <property type="term" value="F:transcription cis-regulatory region binding"/>
    <property type="evidence" value="ECO:0007669"/>
    <property type="project" value="TreeGrafter"/>
</dbReference>
<evidence type="ECO:0000256" key="2">
    <source>
        <dbReference type="ARBA" id="ARBA00023125"/>
    </source>
</evidence>
<proteinExistence type="predicted"/>
<dbReference type="InterPro" id="IPR050109">
    <property type="entry name" value="HTH-type_TetR-like_transc_reg"/>
</dbReference>
<dbReference type="SUPFAM" id="SSF48498">
    <property type="entry name" value="Tetracyclin repressor-like, C-terminal domain"/>
    <property type="match status" value="1"/>
</dbReference>
<dbReference type="GO" id="GO:0003700">
    <property type="term" value="F:DNA-binding transcription factor activity"/>
    <property type="evidence" value="ECO:0007669"/>
    <property type="project" value="TreeGrafter"/>
</dbReference>
<feature type="domain" description="HTH tetR-type" evidence="5">
    <location>
        <begin position="6"/>
        <end position="66"/>
    </location>
</feature>
<dbReference type="FunFam" id="1.10.10.60:FF:000141">
    <property type="entry name" value="TetR family transcriptional regulator"/>
    <property type="match status" value="1"/>
</dbReference>
<dbReference type="PANTHER" id="PTHR30055:SF146">
    <property type="entry name" value="HTH-TYPE TRANSCRIPTIONAL DUAL REGULATOR CECR"/>
    <property type="match status" value="1"/>
</dbReference>
<gene>
    <name evidence="6" type="ORF">LPW36_01505</name>
</gene>
<dbReference type="InterPro" id="IPR036271">
    <property type="entry name" value="Tet_transcr_reg_TetR-rel_C_sf"/>
</dbReference>
<dbReference type="Gene3D" id="1.10.10.60">
    <property type="entry name" value="Homeodomain-like"/>
    <property type="match status" value="1"/>
</dbReference>
<dbReference type="PANTHER" id="PTHR30055">
    <property type="entry name" value="HTH-TYPE TRANSCRIPTIONAL REGULATOR RUTR"/>
    <property type="match status" value="1"/>
</dbReference>
<dbReference type="PRINTS" id="PR00455">
    <property type="entry name" value="HTHTETR"/>
</dbReference>
<keyword evidence="1" id="KW-0805">Transcription regulation</keyword>
<dbReference type="Proteomes" id="UP001139171">
    <property type="component" value="Unassembled WGS sequence"/>
</dbReference>
<keyword evidence="7" id="KW-1185">Reference proteome</keyword>
<dbReference type="Pfam" id="PF00440">
    <property type="entry name" value="TetR_N"/>
    <property type="match status" value="1"/>
</dbReference>
<evidence type="ECO:0000256" key="1">
    <source>
        <dbReference type="ARBA" id="ARBA00023015"/>
    </source>
</evidence>
<evidence type="ECO:0000256" key="4">
    <source>
        <dbReference type="PROSITE-ProRule" id="PRU00335"/>
    </source>
</evidence>
<evidence type="ECO:0000313" key="6">
    <source>
        <dbReference type="EMBL" id="MCD1124721.1"/>
    </source>
</evidence>
<accession>A0A9X1MSH5</accession>
<organism evidence="6 7">
    <name type="scientific">Limnobaculum eriocheiris</name>
    <dbReference type="NCBI Taxonomy" id="2897391"/>
    <lineage>
        <taxon>Bacteria</taxon>
        <taxon>Pseudomonadati</taxon>
        <taxon>Pseudomonadota</taxon>
        <taxon>Gammaproteobacteria</taxon>
        <taxon>Enterobacterales</taxon>
        <taxon>Budviciaceae</taxon>
        <taxon>Limnobaculum</taxon>
    </lineage>
</organism>
<dbReference type="InterPro" id="IPR001647">
    <property type="entry name" value="HTH_TetR"/>
</dbReference>
<dbReference type="InterPro" id="IPR009057">
    <property type="entry name" value="Homeodomain-like_sf"/>
</dbReference>
<protein>
    <submittedName>
        <fullName evidence="6">TetR/AcrR family transcriptional regulator</fullName>
    </submittedName>
</protein>
<dbReference type="RefSeq" id="WP_230607741.1">
    <property type="nucleotide sequence ID" value="NZ_JAJNAG010000002.1"/>
</dbReference>
<keyword evidence="2 4" id="KW-0238">DNA-binding</keyword>
<reference evidence="6" key="1">
    <citation type="submission" date="2021-11" db="EMBL/GenBank/DDBJ databases">
        <title>Jinshanibacter sp. isolated from one year old Eriocheir sinensis.</title>
        <authorList>
            <person name="Li J.-Y."/>
            <person name="He W."/>
            <person name="Gao T.-H."/>
        </authorList>
    </citation>
    <scope>NUCLEOTIDE SEQUENCE</scope>
    <source>
        <strain evidence="6">LJY008</strain>
    </source>
</reference>
<keyword evidence="3" id="KW-0804">Transcription</keyword>
<dbReference type="Gene3D" id="1.10.357.10">
    <property type="entry name" value="Tetracycline Repressor, domain 2"/>
    <property type="match status" value="1"/>
</dbReference>
<dbReference type="Pfam" id="PF14246">
    <property type="entry name" value="TetR_C_7"/>
    <property type="match status" value="1"/>
</dbReference>
<dbReference type="PROSITE" id="PS50977">
    <property type="entry name" value="HTH_TETR_2"/>
    <property type="match status" value="1"/>
</dbReference>
<dbReference type="AlphaFoldDB" id="A0A9X1MSH5"/>
<sequence>MRPSTKLKQQKIIEVATQLFLKQGYHQTNLDQIIEQCGGSKQTIYSYFGDKRGLLIAVIGRCIEEVESIFNFKNDDNKTLEQQLIQFGTNYLDTILSPTLLNTFRILLSESQHDQELADFYLNQGLYRITDYLRQFLLSHMEQGHLKHGDPSVACGHLLSLLKGYIQHEVLFGVKVPPKTVIRQHVRSAVDCFLNGYRTV</sequence>
<dbReference type="EMBL" id="JAJNAG010000002">
    <property type="protein sequence ID" value="MCD1124721.1"/>
    <property type="molecule type" value="Genomic_DNA"/>
</dbReference>
<dbReference type="SUPFAM" id="SSF46689">
    <property type="entry name" value="Homeodomain-like"/>
    <property type="match status" value="1"/>
</dbReference>
<evidence type="ECO:0000313" key="7">
    <source>
        <dbReference type="Proteomes" id="UP001139171"/>
    </source>
</evidence>
<evidence type="ECO:0000256" key="3">
    <source>
        <dbReference type="ARBA" id="ARBA00023163"/>
    </source>
</evidence>
<dbReference type="InterPro" id="IPR039536">
    <property type="entry name" value="TetR_C_Proteobacteria"/>
</dbReference>
<name>A0A9X1MSH5_9GAMM</name>
<feature type="DNA-binding region" description="H-T-H motif" evidence="4">
    <location>
        <begin position="29"/>
        <end position="48"/>
    </location>
</feature>